<dbReference type="CDD" id="cd13578">
    <property type="entry name" value="PBP2_Bug27"/>
    <property type="match status" value="1"/>
</dbReference>
<evidence type="ECO:0000313" key="3">
    <source>
        <dbReference type="EMBL" id="RXN83662.1"/>
    </source>
</evidence>
<dbReference type="AlphaFoldDB" id="A0A4Q1HE07"/>
<feature type="chain" id="PRO_5020829429" evidence="2">
    <location>
        <begin position="36"/>
        <end position="339"/>
    </location>
</feature>
<keyword evidence="4" id="KW-1185">Reference proteome</keyword>
<dbReference type="PIRSF" id="PIRSF017082">
    <property type="entry name" value="YflP"/>
    <property type="match status" value="1"/>
</dbReference>
<dbReference type="InterPro" id="IPR005064">
    <property type="entry name" value="BUG"/>
</dbReference>
<dbReference type="EMBL" id="PYAL01000009">
    <property type="protein sequence ID" value="RXN83662.1"/>
    <property type="molecule type" value="Genomic_DNA"/>
</dbReference>
<dbReference type="InterPro" id="IPR042100">
    <property type="entry name" value="Bug_dom1"/>
</dbReference>
<reference evidence="3 4" key="1">
    <citation type="journal article" date="2017" name="Int. J. Syst. Evol. Microbiol.">
        <title>Achromobacter aloeverae sp. nov., isolated from the root of Aloe vera (L.) Burm.f.</title>
        <authorList>
            <person name="Kuncharoen N."/>
            <person name="Muramatsu Y."/>
            <person name="Shibata C."/>
            <person name="Kamakura Y."/>
            <person name="Nakagawa Y."/>
            <person name="Tanasupawat S."/>
        </authorList>
    </citation>
    <scope>NUCLEOTIDE SEQUENCE [LARGE SCALE GENOMIC DNA]</scope>
    <source>
        <strain evidence="3 4">AVA-1</strain>
    </source>
</reference>
<accession>A0A4Q1HE07</accession>
<dbReference type="SUPFAM" id="SSF53850">
    <property type="entry name" value="Periplasmic binding protein-like II"/>
    <property type="match status" value="1"/>
</dbReference>
<gene>
    <name evidence="3" type="ORF">C7R54_25625</name>
</gene>
<evidence type="ECO:0000313" key="4">
    <source>
        <dbReference type="Proteomes" id="UP000290849"/>
    </source>
</evidence>
<comment type="similarity">
    <text evidence="1">Belongs to the UPF0065 (bug) family.</text>
</comment>
<evidence type="ECO:0000256" key="2">
    <source>
        <dbReference type="SAM" id="SignalP"/>
    </source>
</evidence>
<dbReference type="RefSeq" id="WP_129153773.1">
    <property type="nucleotide sequence ID" value="NZ_JBHSDO010000015.1"/>
</dbReference>
<dbReference type="OrthoDB" id="8650393at2"/>
<feature type="signal peptide" evidence="2">
    <location>
        <begin position="1"/>
        <end position="35"/>
    </location>
</feature>
<dbReference type="PANTHER" id="PTHR42928">
    <property type="entry name" value="TRICARBOXYLATE-BINDING PROTEIN"/>
    <property type="match status" value="1"/>
</dbReference>
<dbReference type="PANTHER" id="PTHR42928:SF5">
    <property type="entry name" value="BLR1237 PROTEIN"/>
    <property type="match status" value="1"/>
</dbReference>
<protein>
    <submittedName>
        <fullName evidence="3">LacI family transcriptional regulator</fullName>
    </submittedName>
</protein>
<dbReference type="Proteomes" id="UP000290849">
    <property type="component" value="Unassembled WGS sequence"/>
</dbReference>
<proteinExistence type="inferred from homology"/>
<comment type="caution">
    <text evidence="3">The sequence shown here is derived from an EMBL/GenBank/DDBJ whole genome shotgun (WGS) entry which is preliminary data.</text>
</comment>
<sequence length="339" mass="35791">MRQKKSLRTRCNRVLAAAGLLAGLLAGLAALAAFAEPAAAADYPARPIRMIAPFAPGGGSDVVARLVAQKLTPLLGQSVVVENRPGASGIIGADHVAKAAPDGYTILMTNSALTSNPWLYKTLPYDTEKDFVPVIELASSPTLLAAYPKAPFNTVPELVAYARQHPRHVTVGTPGAGQMSHLAAEMLEQASDTELMMVHYKGTANSLADLISGNIMMSFGTVPGFVGQIKAGKLKPIAVASTKRVAALPDVPTVAETYPGFEMTVWFGVFVPTGTPDAVVTKLNAAMGEVLRDPVVRSRFADEGLDPVAGSPAQFDALFRKDLASWGKFIKERGIRIAE</sequence>
<name>A0A4Q1HE07_9BURK</name>
<dbReference type="Gene3D" id="3.40.190.150">
    <property type="entry name" value="Bordetella uptake gene, domain 1"/>
    <property type="match status" value="1"/>
</dbReference>
<keyword evidence="2" id="KW-0732">Signal</keyword>
<evidence type="ECO:0000256" key="1">
    <source>
        <dbReference type="ARBA" id="ARBA00006987"/>
    </source>
</evidence>
<dbReference type="Pfam" id="PF03401">
    <property type="entry name" value="TctC"/>
    <property type="match status" value="1"/>
</dbReference>
<dbReference type="Gene3D" id="3.40.190.10">
    <property type="entry name" value="Periplasmic binding protein-like II"/>
    <property type="match status" value="1"/>
</dbReference>
<organism evidence="3 4">
    <name type="scientific">Achromobacter aloeverae</name>
    <dbReference type="NCBI Taxonomy" id="1750518"/>
    <lineage>
        <taxon>Bacteria</taxon>
        <taxon>Pseudomonadati</taxon>
        <taxon>Pseudomonadota</taxon>
        <taxon>Betaproteobacteria</taxon>
        <taxon>Burkholderiales</taxon>
        <taxon>Alcaligenaceae</taxon>
        <taxon>Achromobacter</taxon>
    </lineage>
</organism>